<keyword evidence="12 15" id="KW-0472">Membrane</keyword>
<dbReference type="Gene3D" id="1.10.510.10">
    <property type="entry name" value="Transferase(Phosphotransferase) domain 1"/>
    <property type="match status" value="1"/>
</dbReference>
<evidence type="ECO:0000256" key="3">
    <source>
        <dbReference type="ARBA" id="ARBA00010327"/>
    </source>
</evidence>
<dbReference type="AlphaFoldDB" id="K6ZZF7"/>
<evidence type="ECO:0000256" key="2">
    <source>
        <dbReference type="ARBA" id="ARBA00004713"/>
    </source>
</evidence>
<sequence length="237" mass="27451">MPNIQQTSKDRSTIIFDAEIFAAPDLTIFDSQHWQSQQQITGSATGRGTTYFFTHANNEYVLRHYRRGGLIGKVIKDQYVFRGVTRTRPWREFKLLGHMHSLGLPVPEPVAAQVTRLGVMYRGDIIIKRIANSQDVFSHLCQGPLTNETWHAIGACIRQFHDHNVYHHDLNIHNVMLDKNGKIWLIDFDKCAIHASNNWKQANVKRLLRSLHKEQDKQSAFHFNEQDWQTLMSGYGE</sequence>
<dbReference type="GO" id="GO:0016773">
    <property type="term" value="F:phosphotransferase activity, alcohol group as acceptor"/>
    <property type="evidence" value="ECO:0007669"/>
    <property type="project" value="UniProtKB-UniRule"/>
</dbReference>
<dbReference type="GO" id="GO:0016301">
    <property type="term" value="F:kinase activity"/>
    <property type="evidence" value="ECO:0007669"/>
    <property type="project" value="UniProtKB-KW"/>
</dbReference>
<dbReference type="HAMAP" id="MF_00521">
    <property type="entry name" value="KDO_kinase"/>
    <property type="match status" value="1"/>
</dbReference>
<evidence type="ECO:0000256" key="8">
    <source>
        <dbReference type="ARBA" id="ARBA00022741"/>
    </source>
</evidence>
<keyword evidence="6 15" id="KW-0997">Cell inner membrane</keyword>
<dbReference type="GO" id="GO:0005524">
    <property type="term" value="F:ATP binding"/>
    <property type="evidence" value="ECO:0007669"/>
    <property type="project" value="UniProtKB-UniRule"/>
</dbReference>
<dbReference type="InterPro" id="IPR011009">
    <property type="entry name" value="Kinase-like_dom_sf"/>
</dbReference>
<comment type="subcellular location">
    <subcellularLocation>
        <location evidence="1 15">Cell inner membrane</location>
        <topology evidence="1 15">Peripheral membrane protein</topology>
        <orientation evidence="1 15">Cytoplasmic side</orientation>
    </subcellularLocation>
</comment>
<feature type="active site" evidence="15">
    <location>
        <position position="169"/>
    </location>
</feature>
<dbReference type="EMBL" id="BAER01000144">
    <property type="protein sequence ID" value="GAC35597.1"/>
    <property type="molecule type" value="Genomic_DNA"/>
</dbReference>
<proteinExistence type="inferred from homology"/>
<comment type="pathway">
    <text evidence="2 15">Bacterial outer membrane biogenesis; LPS core biosynthesis.</text>
</comment>
<evidence type="ECO:0000256" key="7">
    <source>
        <dbReference type="ARBA" id="ARBA00022679"/>
    </source>
</evidence>
<evidence type="ECO:0000256" key="6">
    <source>
        <dbReference type="ARBA" id="ARBA00022519"/>
    </source>
</evidence>
<evidence type="ECO:0000256" key="5">
    <source>
        <dbReference type="ARBA" id="ARBA00022475"/>
    </source>
</evidence>
<gene>
    <name evidence="15 16" type="primary">kdkA</name>
    <name evidence="16" type="ORF">GPLA_4723</name>
</gene>
<dbReference type="STRING" id="1129793.GPLA_4723"/>
<comment type="function">
    <text evidence="15">Catalyzes the ATP-dependent phosphorylation of the 3-deoxy-D-manno-octulosonic acid (Kdo) residue in Kdo-lipid IV(A) at the 4-OH position.</text>
</comment>
<dbReference type="OrthoDB" id="6854449at2"/>
<accession>K6ZZF7</accession>
<keyword evidence="17" id="KW-1185">Reference proteome</keyword>
<comment type="caution">
    <text evidence="16">The sequence shown here is derived from an EMBL/GenBank/DDBJ whole genome shotgun (WGS) entry which is preliminary data.</text>
</comment>
<dbReference type="SUPFAM" id="SSF56112">
    <property type="entry name" value="Protein kinase-like (PK-like)"/>
    <property type="match status" value="1"/>
</dbReference>
<comment type="similarity">
    <text evidence="3 15">Belongs to the protein kinase superfamily. KdkA/RfaP family.</text>
</comment>
<evidence type="ECO:0000256" key="15">
    <source>
        <dbReference type="HAMAP-Rule" id="MF_00521"/>
    </source>
</evidence>
<name>K6ZZF7_9ALTE</name>
<dbReference type="NCBIfam" id="NF002475">
    <property type="entry name" value="PRK01723.1"/>
    <property type="match status" value="1"/>
</dbReference>
<keyword evidence="10 15" id="KW-0067">ATP-binding</keyword>
<organism evidence="16 17">
    <name type="scientific">Paraglaciecola polaris LMG 21857</name>
    <dbReference type="NCBI Taxonomy" id="1129793"/>
    <lineage>
        <taxon>Bacteria</taxon>
        <taxon>Pseudomonadati</taxon>
        <taxon>Pseudomonadota</taxon>
        <taxon>Gammaproteobacteria</taxon>
        <taxon>Alteromonadales</taxon>
        <taxon>Alteromonadaceae</taxon>
        <taxon>Paraglaciecola</taxon>
    </lineage>
</organism>
<evidence type="ECO:0000256" key="4">
    <source>
        <dbReference type="ARBA" id="ARBA00011988"/>
    </source>
</evidence>
<dbReference type="GO" id="GO:0009244">
    <property type="term" value="P:lipopolysaccharide core region biosynthetic process"/>
    <property type="evidence" value="ECO:0007669"/>
    <property type="project" value="UniProtKB-UniRule"/>
</dbReference>
<evidence type="ECO:0000256" key="10">
    <source>
        <dbReference type="ARBA" id="ARBA00022840"/>
    </source>
</evidence>
<evidence type="ECO:0000256" key="12">
    <source>
        <dbReference type="ARBA" id="ARBA00023136"/>
    </source>
</evidence>
<dbReference type="InterPro" id="IPR022826">
    <property type="entry name" value="KDO_kinase"/>
</dbReference>
<dbReference type="EC" id="2.7.1.166" evidence="4 15"/>
<dbReference type="RefSeq" id="WP_007107358.1">
    <property type="nucleotide sequence ID" value="NZ_BAER01000144.1"/>
</dbReference>
<keyword evidence="5 15" id="KW-1003">Cell membrane</keyword>
<reference evidence="17" key="1">
    <citation type="journal article" date="2014" name="Environ. Microbiol.">
        <title>Comparative genomics of the marine bacterial genus Glaciecola reveals the high degree of genomic diversity and genomic characteristic for cold adaptation.</title>
        <authorList>
            <person name="Qin Q.L."/>
            <person name="Xie B.B."/>
            <person name="Yu Y."/>
            <person name="Shu Y.L."/>
            <person name="Rong J.C."/>
            <person name="Zhang Y.J."/>
            <person name="Zhao D.L."/>
            <person name="Chen X.L."/>
            <person name="Zhang X.Y."/>
            <person name="Chen B."/>
            <person name="Zhou B.C."/>
            <person name="Zhang Y.Z."/>
        </authorList>
    </citation>
    <scope>NUCLEOTIDE SEQUENCE [LARGE SCALE GENOMIC DNA]</scope>
    <source>
        <strain evidence="17">LMG 21857</strain>
    </source>
</reference>
<dbReference type="GO" id="GO:0005886">
    <property type="term" value="C:plasma membrane"/>
    <property type="evidence" value="ECO:0007669"/>
    <property type="project" value="UniProtKB-SubCell"/>
</dbReference>
<dbReference type="UniPathway" id="UPA00958"/>
<evidence type="ECO:0000256" key="9">
    <source>
        <dbReference type="ARBA" id="ARBA00022777"/>
    </source>
</evidence>
<evidence type="ECO:0000256" key="14">
    <source>
        <dbReference type="ARBA" id="ARBA00034417"/>
    </source>
</evidence>
<keyword evidence="11 15" id="KW-0448">Lipopolysaccharide biosynthesis</keyword>
<protein>
    <recommendedName>
        <fullName evidence="13 15">3-deoxy-D-manno-octulosonic acid kinase</fullName>
        <shortName evidence="15">Kdo kinase</shortName>
        <ecNumber evidence="4 15">2.7.1.166</ecNumber>
    </recommendedName>
</protein>
<comment type="catalytic activity">
    <reaction evidence="14 15">
        <text>an alpha-Kdo-(2-&gt;6)-lipid IVA + ATP = a 4-O-phospho-alpha-Kdo-(2-&gt;6)-lipid IVA + ADP + H(+)</text>
        <dbReference type="Rhea" id="RHEA:74271"/>
        <dbReference type="ChEBI" id="CHEBI:15378"/>
        <dbReference type="ChEBI" id="CHEBI:30616"/>
        <dbReference type="ChEBI" id="CHEBI:176428"/>
        <dbReference type="ChEBI" id="CHEBI:193140"/>
        <dbReference type="ChEBI" id="CHEBI:456216"/>
        <dbReference type="EC" id="2.7.1.166"/>
    </reaction>
</comment>
<keyword evidence="9 15" id="KW-0418">Kinase</keyword>
<keyword evidence="7 15" id="KW-0808">Transferase</keyword>
<evidence type="ECO:0000256" key="11">
    <source>
        <dbReference type="ARBA" id="ARBA00022985"/>
    </source>
</evidence>
<evidence type="ECO:0000313" key="17">
    <source>
        <dbReference type="Proteomes" id="UP000006322"/>
    </source>
</evidence>
<keyword evidence="8 15" id="KW-0547">Nucleotide-binding</keyword>
<evidence type="ECO:0000256" key="13">
    <source>
        <dbReference type="ARBA" id="ARBA00029511"/>
    </source>
</evidence>
<evidence type="ECO:0000313" key="16">
    <source>
        <dbReference type="EMBL" id="GAC35597.1"/>
    </source>
</evidence>
<evidence type="ECO:0000256" key="1">
    <source>
        <dbReference type="ARBA" id="ARBA00004515"/>
    </source>
</evidence>
<dbReference type="Pfam" id="PF06293">
    <property type="entry name" value="Kdo"/>
    <property type="match status" value="1"/>
</dbReference>
<dbReference type="Proteomes" id="UP000006322">
    <property type="component" value="Unassembled WGS sequence"/>
</dbReference>